<evidence type="ECO:0000313" key="2">
    <source>
        <dbReference type="Proteomes" id="UP001156905"/>
    </source>
</evidence>
<dbReference type="PROSITE" id="PS00924">
    <property type="entry name" value="ASP_GLU_RACEMASE_2"/>
    <property type="match status" value="1"/>
</dbReference>
<name>A0ABQ6B3Z2_9BRAD</name>
<keyword evidence="2" id="KW-1185">Reference proteome</keyword>
<protein>
    <recommendedName>
        <fullName evidence="3">Aspartate racemase</fullName>
    </recommendedName>
</protein>
<dbReference type="EMBL" id="BSOW01000014">
    <property type="protein sequence ID" value="GLR87336.1"/>
    <property type="molecule type" value="Genomic_DNA"/>
</dbReference>
<dbReference type="SUPFAM" id="SSF53681">
    <property type="entry name" value="Aspartate/glutamate racemase"/>
    <property type="match status" value="3"/>
</dbReference>
<dbReference type="Pfam" id="PF01177">
    <property type="entry name" value="Asp_Glu_race"/>
    <property type="match status" value="1"/>
</dbReference>
<dbReference type="InterPro" id="IPR015942">
    <property type="entry name" value="Asp/Glu/hydantoin_racemase"/>
</dbReference>
<sequence length="258" mass="27505">MCSTNKGDAMRPTREGATRASIGIVAGSGPEAGIDLWSKVLARNQTLFGEQFRGDLDAPRVVVLSEPTLGLSMDLQENEDIVWHSLKQTIAAIAVQADAYAIACNTLNLFAPRIASLGLPGEFVSFQSALSAWVASNRVDRIALLGAAPVTSLGPWSAYRSLSDLVAIETPADTAELHNLILDVKRLGSRDPSLRPRLQTLVEGLTSDHVILACTELPLISDIETGKRLIDVTDLVARELVDRSLAGAQGQASAARVQ</sequence>
<proteinExistence type="predicted"/>
<evidence type="ECO:0000313" key="1">
    <source>
        <dbReference type="EMBL" id="GLR87336.1"/>
    </source>
</evidence>
<dbReference type="InterPro" id="IPR033134">
    <property type="entry name" value="Asp/Glu_racemase_AS_2"/>
</dbReference>
<accession>A0ABQ6B3Z2</accession>
<evidence type="ECO:0008006" key="3">
    <source>
        <dbReference type="Google" id="ProtNLM"/>
    </source>
</evidence>
<gene>
    <name evidence="1" type="ORF">GCM10007857_40470</name>
</gene>
<dbReference type="Gene3D" id="3.40.50.1860">
    <property type="match status" value="2"/>
</dbReference>
<comment type="caution">
    <text evidence="1">The sequence shown here is derived from an EMBL/GenBank/DDBJ whole genome shotgun (WGS) entry which is preliminary data.</text>
</comment>
<dbReference type="Proteomes" id="UP001156905">
    <property type="component" value="Unassembled WGS sequence"/>
</dbReference>
<reference evidence="2" key="1">
    <citation type="journal article" date="2019" name="Int. J. Syst. Evol. Microbiol.">
        <title>The Global Catalogue of Microorganisms (GCM) 10K type strain sequencing project: providing services to taxonomists for standard genome sequencing and annotation.</title>
        <authorList>
            <consortium name="The Broad Institute Genomics Platform"/>
            <consortium name="The Broad Institute Genome Sequencing Center for Infectious Disease"/>
            <person name="Wu L."/>
            <person name="Ma J."/>
        </authorList>
    </citation>
    <scope>NUCLEOTIDE SEQUENCE [LARGE SCALE GENOMIC DNA]</scope>
    <source>
        <strain evidence="2">NBRC 102520</strain>
    </source>
</reference>
<organism evidence="1 2">
    <name type="scientific">Bradyrhizobium iriomotense</name>
    <dbReference type="NCBI Taxonomy" id="441950"/>
    <lineage>
        <taxon>Bacteria</taxon>
        <taxon>Pseudomonadati</taxon>
        <taxon>Pseudomonadota</taxon>
        <taxon>Alphaproteobacteria</taxon>
        <taxon>Hyphomicrobiales</taxon>
        <taxon>Nitrobacteraceae</taxon>
        <taxon>Bradyrhizobium</taxon>
    </lineage>
</organism>
<dbReference type="InterPro" id="IPR001920">
    <property type="entry name" value="Asp/Glu_race"/>
</dbReference>